<accession>A0A5B7CPG8</accession>
<keyword evidence="4" id="KW-1185">Reference proteome</keyword>
<organism evidence="3 4">
    <name type="scientific">Portunus trituberculatus</name>
    <name type="common">Swimming crab</name>
    <name type="synonym">Neptunus trituberculatus</name>
    <dbReference type="NCBI Taxonomy" id="210409"/>
    <lineage>
        <taxon>Eukaryota</taxon>
        <taxon>Metazoa</taxon>
        <taxon>Ecdysozoa</taxon>
        <taxon>Arthropoda</taxon>
        <taxon>Crustacea</taxon>
        <taxon>Multicrustacea</taxon>
        <taxon>Malacostraca</taxon>
        <taxon>Eumalacostraca</taxon>
        <taxon>Eucarida</taxon>
        <taxon>Decapoda</taxon>
        <taxon>Pleocyemata</taxon>
        <taxon>Brachyura</taxon>
        <taxon>Eubrachyura</taxon>
        <taxon>Portunoidea</taxon>
        <taxon>Portunidae</taxon>
        <taxon>Portuninae</taxon>
        <taxon>Portunus</taxon>
    </lineage>
</organism>
<protein>
    <submittedName>
        <fullName evidence="3">Nucleolar complex protein 3</fullName>
    </submittedName>
</protein>
<feature type="domain" description="CCAAT-binding factor" evidence="2">
    <location>
        <begin position="6"/>
        <end position="47"/>
    </location>
</feature>
<dbReference type="Proteomes" id="UP000324222">
    <property type="component" value="Unassembled WGS sequence"/>
</dbReference>
<dbReference type="GO" id="GO:0006270">
    <property type="term" value="P:DNA replication initiation"/>
    <property type="evidence" value="ECO:0007669"/>
    <property type="project" value="TreeGrafter"/>
</dbReference>
<comment type="caution">
    <text evidence="3">The sequence shown here is derived from an EMBL/GenBank/DDBJ whole genome shotgun (WGS) entry which is preliminary data.</text>
</comment>
<evidence type="ECO:0000313" key="4">
    <source>
        <dbReference type="Proteomes" id="UP000324222"/>
    </source>
</evidence>
<sequence length="207" mass="23290">METDVEGTSGVFSAEVEEPEHSNAGASTFWEFHLLSRHYHSTVQQLATHLLAGVPLQGDKTLPYTLTKRSVYELFEEYNSSEMRFKPPVPPPGQHLTNQVCSRTKKRKRGNRDHYVTDFMFTQVETLKSPLVNGHTKDKINGIPKVNGFTENVGYSGEFPCVNVQDVDFSSGMLANMELKRIKVREREEEAASRAVTVSLVKVESKA</sequence>
<dbReference type="GO" id="GO:0005730">
    <property type="term" value="C:nucleolus"/>
    <property type="evidence" value="ECO:0007669"/>
    <property type="project" value="TreeGrafter"/>
</dbReference>
<dbReference type="EMBL" id="VSRR010000172">
    <property type="protein sequence ID" value="MPC11607.1"/>
    <property type="molecule type" value="Genomic_DNA"/>
</dbReference>
<name>A0A5B7CPG8_PORTR</name>
<dbReference type="OrthoDB" id="10263597at2759"/>
<reference evidence="3 4" key="1">
    <citation type="submission" date="2019-05" db="EMBL/GenBank/DDBJ databases">
        <title>Another draft genome of Portunus trituberculatus and its Hox gene families provides insights of decapod evolution.</title>
        <authorList>
            <person name="Jeong J.-H."/>
            <person name="Song I."/>
            <person name="Kim S."/>
            <person name="Choi T."/>
            <person name="Kim D."/>
            <person name="Ryu S."/>
            <person name="Kim W."/>
        </authorList>
    </citation>
    <scope>NUCLEOTIDE SEQUENCE [LARGE SCALE GENOMIC DNA]</scope>
    <source>
        <tissue evidence="3">Muscle</tissue>
    </source>
</reference>
<evidence type="ECO:0000259" key="2">
    <source>
        <dbReference type="Pfam" id="PF03914"/>
    </source>
</evidence>
<dbReference type="InterPro" id="IPR016903">
    <property type="entry name" value="Nucleolar_cplx-assoc_3"/>
</dbReference>
<dbReference type="PANTHER" id="PTHR14428">
    <property type="entry name" value="NUCLEOLAR COMPLEX PROTEIN 3"/>
    <property type="match status" value="1"/>
</dbReference>
<evidence type="ECO:0000256" key="1">
    <source>
        <dbReference type="ARBA" id="ARBA00007797"/>
    </source>
</evidence>
<dbReference type="PANTHER" id="PTHR14428:SF5">
    <property type="entry name" value="NUCLEOLAR COMPLEX PROTEIN 3 HOMOLOG"/>
    <property type="match status" value="1"/>
</dbReference>
<dbReference type="GO" id="GO:0003682">
    <property type="term" value="F:chromatin binding"/>
    <property type="evidence" value="ECO:0007669"/>
    <property type="project" value="TreeGrafter"/>
</dbReference>
<gene>
    <name evidence="3" type="primary">NOC3L</name>
    <name evidence="3" type="ORF">E2C01_004276</name>
</gene>
<proteinExistence type="inferred from homology"/>
<evidence type="ECO:0000313" key="3">
    <source>
        <dbReference type="EMBL" id="MPC11607.1"/>
    </source>
</evidence>
<dbReference type="Pfam" id="PF03914">
    <property type="entry name" value="CBF"/>
    <property type="match status" value="1"/>
</dbReference>
<dbReference type="InterPro" id="IPR005612">
    <property type="entry name" value="CCAAT-binding_factor"/>
</dbReference>
<comment type="similarity">
    <text evidence="1">Belongs to the CBF/MAK21 family.</text>
</comment>
<dbReference type="AlphaFoldDB" id="A0A5B7CPG8"/>